<sequence>MKFRIALLALAICCPIAYAQPSPGTMGTKAAPAEVYDHLLSNLQREIVGAADAMPADKYNFAPTQGDFKGVRTFGEQVRHLAESNYNYFKDWGAPNYVDPKSIEKLTSKDDIMKALRDSYAFAHAAMNTMTADNAFEQMGARKQTRAGIAAFSMAHSMDHYGQLVEYLRMNGIIPPASRKSGM</sequence>
<dbReference type="AlphaFoldDB" id="A0A4R1L6U3"/>
<evidence type="ECO:0000313" key="3">
    <source>
        <dbReference type="EMBL" id="TCK73895.1"/>
    </source>
</evidence>
<dbReference type="OrthoDB" id="117525at2"/>
<proteinExistence type="predicted"/>
<dbReference type="Proteomes" id="UP000295210">
    <property type="component" value="Unassembled WGS sequence"/>
</dbReference>
<feature type="chain" id="PRO_5020426169" evidence="1">
    <location>
        <begin position="20"/>
        <end position="183"/>
    </location>
</feature>
<dbReference type="InterPro" id="IPR024775">
    <property type="entry name" value="DinB-like"/>
</dbReference>
<feature type="signal peptide" evidence="1">
    <location>
        <begin position="1"/>
        <end position="19"/>
    </location>
</feature>
<organism evidence="3 4">
    <name type="scientific">Acidipila rosea</name>
    <dbReference type="NCBI Taxonomy" id="768535"/>
    <lineage>
        <taxon>Bacteria</taxon>
        <taxon>Pseudomonadati</taxon>
        <taxon>Acidobacteriota</taxon>
        <taxon>Terriglobia</taxon>
        <taxon>Terriglobales</taxon>
        <taxon>Acidobacteriaceae</taxon>
        <taxon>Acidipila</taxon>
    </lineage>
</organism>
<reference evidence="3 4" key="1">
    <citation type="submission" date="2019-03" db="EMBL/GenBank/DDBJ databases">
        <title>Genomic Encyclopedia of Type Strains, Phase IV (KMG-IV): sequencing the most valuable type-strain genomes for metagenomic binning, comparative biology and taxonomic classification.</title>
        <authorList>
            <person name="Goeker M."/>
        </authorList>
    </citation>
    <scope>NUCLEOTIDE SEQUENCE [LARGE SCALE GENOMIC DNA]</scope>
    <source>
        <strain evidence="3 4">DSM 103428</strain>
    </source>
</reference>
<dbReference type="RefSeq" id="WP_131994139.1">
    <property type="nucleotide sequence ID" value="NZ_SMGK01000002.1"/>
</dbReference>
<evidence type="ECO:0000313" key="4">
    <source>
        <dbReference type="Proteomes" id="UP000295210"/>
    </source>
</evidence>
<feature type="domain" description="DinB-like" evidence="2">
    <location>
        <begin position="42"/>
        <end position="164"/>
    </location>
</feature>
<keyword evidence="1" id="KW-0732">Signal</keyword>
<keyword evidence="4" id="KW-1185">Reference proteome</keyword>
<dbReference type="InterPro" id="IPR034660">
    <property type="entry name" value="DinB/YfiT-like"/>
</dbReference>
<protein>
    <submittedName>
        <fullName evidence="3">DinB family protein</fullName>
    </submittedName>
</protein>
<comment type="caution">
    <text evidence="3">The sequence shown here is derived from an EMBL/GenBank/DDBJ whole genome shotgun (WGS) entry which is preliminary data.</text>
</comment>
<gene>
    <name evidence="3" type="ORF">C7378_1514</name>
</gene>
<name>A0A4R1L6U3_9BACT</name>
<accession>A0A4R1L6U3</accession>
<evidence type="ECO:0000259" key="2">
    <source>
        <dbReference type="Pfam" id="PF12867"/>
    </source>
</evidence>
<dbReference type="EMBL" id="SMGK01000002">
    <property type="protein sequence ID" value="TCK73895.1"/>
    <property type="molecule type" value="Genomic_DNA"/>
</dbReference>
<evidence type="ECO:0000256" key="1">
    <source>
        <dbReference type="SAM" id="SignalP"/>
    </source>
</evidence>
<dbReference type="Pfam" id="PF12867">
    <property type="entry name" value="DinB_2"/>
    <property type="match status" value="1"/>
</dbReference>
<dbReference type="SUPFAM" id="SSF109854">
    <property type="entry name" value="DinB/YfiT-like putative metalloenzymes"/>
    <property type="match status" value="1"/>
</dbReference>
<dbReference type="Gene3D" id="1.20.120.450">
    <property type="entry name" value="dinb family like domain"/>
    <property type="match status" value="1"/>
</dbReference>